<evidence type="ECO:0000259" key="11">
    <source>
        <dbReference type="Pfam" id="PF00755"/>
    </source>
</evidence>
<feature type="region of interest" description="Disordered" evidence="10">
    <location>
        <begin position="597"/>
        <end position="616"/>
    </location>
</feature>
<dbReference type="FunFam" id="1.10.275.20:FF:000003">
    <property type="entry name" value="Carnitine acetyl transferase"/>
    <property type="match status" value="1"/>
</dbReference>
<accession>A0A4S2ML96</accession>
<evidence type="ECO:0000256" key="2">
    <source>
        <dbReference type="ARBA" id="ARBA00022448"/>
    </source>
</evidence>
<dbReference type="InterPro" id="IPR042572">
    <property type="entry name" value="Carn_acyl_trans_N"/>
</dbReference>
<dbReference type="InterPro" id="IPR039551">
    <property type="entry name" value="Cho/carn_acyl_trans"/>
</dbReference>
<dbReference type="InParanoid" id="A0A4S2ML96"/>
<keyword evidence="4" id="KW-0276">Fatty acid metabolism</keyword>
<evidence type="ECO:0000256" key="6">
    <source>
        <dbReference type="ARBA" id="ARBA00023315"/>
    </source>
</evidence>
<keyword evidence="13" id="KW-1185">Reference proteome</keyword>
<keyword evidence="3 8" id="KW-0808">Transferase</keyword>
<dbReference type="Pfam" id="PF00755">
    <property type="entry name" value="Carn_acyltransf"/>
    <property type="match status" value="1"/>
</dbReference>
<keyword evidence="9" id="KW-0175">Coiled coil</keyword>
<dbReference type="Gene3D" id="3.30.559.70">
    <property type="entry name" value="Choline/Carnitine o-acyltransferase, domain 2"/>
    <property type="match status" value="1"/>
</dbReference>
<dbReference type="InterPro" id="IPR023213">
    <property type="entry name" value="CAT-like_dom_sf"/>
</dbReference>
<dbReference type="PROSITE" id="PS00440">
    <property type="entry name" value="ACYLTRANSF_C_2"/>
    <property type="match status" value="1"/>
</dbReference>
<protein>
    <submittedName>
        <fullName evidence="12">Acyltransferase ChoActase/COT/CPT</fullName>
    </submittedName>
</protein>
<dbReference type="SUPFAM" id="SSF52777">
    <property type="entry name" value="CoA-dependent acyltransferases"/>
    <property type="match status" value="2"/>
</dbReference>
<dbReference type="FunFam" id="3.30.559.10:FF:000025">
    <property type="entry name" value="Carnitine acetyl transferase"/>
    <property type="match status" value="1"/>
</dbReference>
<dbReference type="GO" id="GO:0009437">
    <property type="term" value="P:carnitine metabolic process"/>
    <property type="evidence" value="ECO:0007669"/>
    <property type="project" value="TreeGrafter"/>
</dbReference>
<dbReference type="InterPro" id="IPR042231">
    <property type="entry name" value="Cho/carn_acyl_trans_2"/>
</dbReference>
<dbReference type="PANTHER" id="PTHR22589:SF29">
    <property type="entry name" value="MITOCHONDRIAL CARNITINE O-ACETYLTRANSFERASE-RELATED"/>
    <property type="match status" value="1"/>
</dbReference>
<evidence type="ECO:0000256" key="7">
    <source>
        <dbReference type="PIRSR" id="PIRSR600542-1"/>
    </source>
</evidence>
<feature type="compositionally biased region" description="Basic residues" evidence="10">
    <location>
        <begin position="797"/>
        <end position="806"/>
    </location>
</feature>
<keyword evidence="5" id="KW-0443">Lipid metabolism</keyword>
<keyword evidence="2" id="KW-0813">Transport</keyword>
<dbReference type="GO" id="GO:0004092">
    <property type="term" value="F:carnitine O-acetyltransferase activity"/>
    <property type="evidence" value="ECO:0007669"/>
    <property type="project" value="TreeGrafter"/>
</dbReference>
<feature type="coiled-coil region" evidence="9">
    <location>
        <begin position="415"/>
        <end position="442"/>
    </location>
</feature>
<dbReference type="FunFam" id="3.30.559.70:FF:000003">
    <property type="entry name" value="Carnitine acetyl transferase FacC"/>
    <property type="match status" value="1"/>
</dbReference>
<dbReference type="OrthoDB" id="240216at2759"/>
<dbReference type="STRING" id="341454.A0A4S2ML96"/>
<gene>
    <name evidence="12" type="ORF">EX30DRAFT_310792</name>
</gene>
<feature type="region of interest" description="Disordered" evidence="10">
    <location>
        <begin position="1"/>
        <end position="24"/>
    </location>
</feature>
<dbReference type="Proteomes" id="UP000298138">
    <property type="component" value="Unassembled WGS sequence"/>
</dbReference>
<dbReference type="AlphaFoldDB" id="A0A4S2ML96"/>
<evidence type="ECO:0000256" key="10">
    <source>
        <dbReference type="SAM" id="MobiDB-lite"/>
    </source>
</evidence>
<name>A0A4S2ML96_9PEZI</name>
<dbReference type="InterPro" id="IPR000542">
    <property type="entry name" value="Carn_acyl_trans"/>
</dbReference>
<keyword evidence="6 8" id="KW-0012">Acyltransferase</keyword>
<sequence>MDCKLRDQTLPASEGAKRDAVATYPPDSKPGVTFAHQNDLKKLPIPTLQDTCRKYLDALRPIQSKREHAETRAVVREFLQTDGPELQERLKAYAADKNSYIEQFWYDSYLNYDNPVVLNLNPFFLLEDDPTPARNNQVTRAASLVVSTLAFVRALRREELPPDKVRGTPLCMEQYPRIFSTARIPTENGCVMQTDPGAKHIVVLCHSQFYWFDVLDDNSDIIMTEKDIVENLESIINDAESTPIQEAAKSAVGVLSTENRRTWADIRDVLTRDGEGSNNSESLRIVDTALFVLCLDDASPSTAAELSMNMLCGTSVIEKGVQVGTCTNRWYDKLQIIVCRNGCAGVNFEHTGVDGHTVLRMASDVYADTLLRFCRTINGNAPSLWASTSPDPAKRDPASFGDVCTTPHRLEWDMIPELRMALRFAETRLADLINQNEFETLEFNGYGQNFIKNSGFSPDAFVQMAFQAAYYGLYGRVDNTYEPAMTKAFLHGRTEAIRTVSDASHYFVRKFCQNAPAEEKINALRKACEHHSATTRDCAKGMGHDRHLYALFCIWQRSLEEDSLLIANSSSGEDSPAGSFEDYEFDSASEMGRSRSISNASISGNQPPARTPPHIPSIFTDGGWDKANTTILSTSNCGNPSLRAFGFGPTSGDGFGIGYIIKDNSICIAVSSKHRQTKRFVDTLQNYFLEVRNLLKIANAGKEKKLSGAREAERSSELSRSVRRRQVVRSQSGRPVTISEGKEYQTQEGSEGGSDDGDEGGMLGGYGYFDAGSFMNLLKKREKTTRVVPQEESRSSIGRKIKLAEY</sequence>
<evidence type="ECO:0000256" key="1">
    <source>
        <dbReference type="ARBA" id="ARBA00005232"/>
    </source>
</evidence>
<feature type="active site" description="Proton acceptor" evidence="7">
    <location>
        <position position="350"/>
    </location>
</feature>
<evidence type="ECO:0000313" key="13">
    <source>
        <dbReference type="Proteomes" id="UP000298138"/>
    </source>
</evidence>
<proteinExistence type="inferred from homology"/>
<evidence type="ECO:0000256" key="5">
    <source>
        <dbReference type="ARBA" id="ARBA00023098"/>
    </source>
</evidence>
<dbReference type="Gene3D" id="1.10.275.20">
    <property type="entry name" value="Choline/Carnitine o-acyltransferase"/>
    <property type="match status" value="1"/>
</dbReference>
<evidence type="ECO:0000256" key="8">
    <source>
        <dbReference type="RuleBase" id="RU003801"/>
    </source>
</evidence>
<dbReference type="Gene3D" id="3.30.559.10">
    <property type="entry name" value="Chloramphenicol acetyltransferase-like domain"/>
    <property type="match status" value="1"/>
</dbReference>
<comment type="similarity">
    <text evidence="1 8">Belongs to the carnitine/choline acetyltransferase family.</text>
</comment>
<dbReference type="FunCoup" id="A0A4S2ML96">
    <property type="interactions" value="439"/>
</dbReference>
<dbReference type="GO" id="GO:0005739">
    <property type="term" value="C:mitochondrion"/>
    <property type="evidence" value="ECO:0007669"/>
    <property type="project" value="TreeGrafter"/>
</dbReference>
<dbReference type="PANTHER" id="PTHR22589">
    <property type="entry name" value="CARNITINE O-ACYLTRANSFERASE"/>
    <property type="match status" value="1"/>
</dbReference>
<evidence type="ECO:0000313" key="12">
    <source>
        <dbReference type="EMBL" id="TGZ77780.1"/>
    </source>
</evidence>
<evidence type="ECO:0000256" key="9">
    <source>
        <dbReference type="SAM" id="Coils"/>
    </source>
</evidence>
<feature type="domain" description="Choline/carnitine acyltransferase" evidence="11">
    <location>
        <begin position="43"/>
        <end position="685"/>
    </location>
</feature>
<reference evidence="12 13" key="1">
    <citation type="submission" date="2019-04" db="EMBL/GenBank/DDBJ databases">
        <title>Comparative genomics and transcriptomics to analyze fruiting body development in filamentous ascomycetes.</title>
        <authorList>
            <consortium name="DOE Joint Genome Institute"/>
            <person name="Lutkenhaus R."/>
            <person name="Traeger S."/>
            <person name="Breuer J."/>
            <person name="Kuo A."/>
            <person name="Lipzen A."/>
            <person name="Pangilinan J."/>
            <person name="Dilworth D."/>
            <person name="Sandor L."/>
            <person name="Poggeler S."/>
            <person name="Barry K."/>
            <person name="Grigoriev I.V."/>
            <person name="Nowrousian M."/>
        </authorList>
    </citation>
    <scope>NUCLEOTIDE SEQUENCE [LARGE SCALE GENOMIC DNA]</scope>
    <source>
        <strain evidence="12 13">CBS 389.68</strain>
    </source>
</reference>
<feature type="region of interest" description="Disordered" evidence="10">
    <location>
        <begin position="705"/>
        <end position="764"/>
    </location>
</feature>
<organism evidence="12 13">
    <name type="scientific">Ascodesmis nigricans</name>
    <dbReference type="NCBI Taxonomy" id="341454"/>
    <lineage>
        <taxon>Eukaryota</taxon>
        <taxon>Fungi</taxon>
        <taxon>Dikarya</taxon>
        <taxon>Ascomycota</taxon>
        <taxon>Pezizomycotina</taxon>
        <taxon>Pezizomycetes</taxon>
        <taxon>Pezizales</taxon>
        <taxon>Ascodesmidaceae</taxon>
        <taxon>Ascodesmis</taxon>
    </lineage>
</organism>
<dbReference type="EMBL" id="ML220149">
    <property type="protein sequence ID" value="TGZ77780.1"/>
    <property type="molecule type" value="Genomic_DNA"/>
</dbReference>
<dbReference type="FunFam" id="3.30.559.10:FF:000019">
    <property type="entry name" value="Carnitine acetyl transferase"/>
    <property type="match status" value="1"/>
</dbReference>
<evidence type="ECO:0000256" key="4">
    <source>
        <dbReference type="ARBA" id="ARBA00022832"/>
    </source>
</evidence>
<evidence type="ECO:0000256" key="3">
    <source>
        <dbReference type="ARBA" id="ARBA00022679"/>
    </source>
</evidence>
<feature type="compositionally biased region" description="Polar residues" evidence="10">
    <location>
        <begin position="597"/>
        <end position="608"/>
    </location>
</feature>
<dbReference type="GO" id="GO:0006631">
    <property type="term" value="P:fatty acid metabolic process"/>
    <property type="evidence" value="ECO:0007669"/>
    <property type="project" value="UniProtKB-KW"/>
</dbReference>
<feature type="compositionally biased region" description="Basic and acidic residues" evidence="10">
    <location>
        <begin position="705"/>
        <end position="717"/>
    </location>
</feature>
<feature type="region of interest" description="Disordered" evidence="10">
    <location>
        <begin position="782"/>
        <end position="806"/>
    </location>
</feature>